<dbReference type="Pfam" id="PF00571">
    <property type="entry name" value="CBS"/>
    <property type="match status" value="3"/>
</dbReference>
<dbReference type="CDD" id="cd01949">
    <property type="entry name" value="GGDEF"/>
    <property type="match status" value="1"/>
</dbReference>
<dbReference type="STRING" id="1452487.AVW16_07360"/>
<dbReference type="InterPro" id="IPR000644">
    <property type="entry name" value="CBS_dom"/>
</dbReference>
<dbReference type="Pfam" id="PF00990">
    <property type="entry name" value="GGDEF"/>
    <property type="match status" value="1"/>
</dbReference>
<dbReference type="Gene3D" id="3.20.20.450">
    <property type="entry name" value="EAL domain"/>
    <property type="match status" value="1"/>
</dbReference>
<dbReference type="RefSeq" id="WP_066610567.1">
    <property type="nucleotide sequence ID" value="NZ_LQQU01000011.1"/>
</dbReference>
<dbReference type="SUPFAM" id="SSF54631">
    <property type="entry name" value="CBS-domain pair"/>
    <property type="match status" value="2"/>
</dbReference>
<keyword evidence="1" id="KW-0129">CBS domain</keyword>
<gene>
    <name evidence="7" type="ORF">AVW16_07360</name>
</gene>
<evidence type="ECO:0000259" key="5">
    <source>
        <dbReference type="PROSITE" id="PS50887"/>
    </source>
</evidence>
<dbReference type="Proteomes" id="UP000076625">
    <property type="component" value="Unassembled WGS sequence"/>
</dbReference>
<dbReference type="OrthoDB" id="8522032at2"/>
<dbReference type="InterPro" id="IPR029787">
    <property type="entry name" value="Nucleotide_cyclase"/>
</dbReference>
<dbReference type="NCBIfam" id="TIGR00254">
    <property type="entry name" value="GGDEF"/>
    <property type="match status" value="1"/>
</dbReference>
<dbReference type="InterPro" id="IPR046342">
    <property type="entry name" value="CBS_dom_sf"/>
</dbReference>
<dbReference type="InterPro" id="IPR000160">
    <property type="entry name" value="GGDEF_dom"/>
</dbReference>
<proteinExistence type="predicted"/>
<evidence type="ECO:0000259" key="3">
    <source>
        <dbReference type="PROSITE" id="PS50113"/>
    </source>
</evidence>
<protein>
    <submittedName>
        <fullName evidence="7">Diguanylate cyclase</fullName>
    </submittedName>
</protein>
<dbReference type="InterPro" id="IPR052155">
    <property type="entry name" value="Biofilm_reg_signaling"/>
</dbReference>
<dbReference type="FunFam" id="3.20.20.450:FF:000001">
    <property type="entry name" value="Cyclic di-GMP phosphodiesterase yahA"/>
    <property type="match status" value="1"/>
</dbReference>
<dbReference type="SMART" id="SM00052">
    <property type="entry name" value="EAL"/>
    <property type="match status" value="1"/>
</dbReference>
<dbReference type="SMART" id="SM00091">
    <property type="entry name" value="PAS"/>
    <property type="match status" value="1"/>
</dbReference>
<evidence type="ECO:0000259" key="6">
    <source>
        <dbReference type="PROSITE" id="PS51371"/>
    </source>
</evidence>
<dbReference type="NCBIfam" id="TIGR00229">
    <property type="entry name" value="sensory_box"/>
    <property type="match status" value="1"/>
</dbReference>
<reference evidence="8" key="1">
    <citation type="submission" date="2016-01" db="EMBL/GenBank/DDBJ databases">
        <title>Draft genome of Chromobacterium sp. F49.</title>
        <authorList>
            <person name="Hong K.W."/>
        </authorList>
    </citation>
    <scope>NUCLEOTIDE SEQUENCE [LARGE SCALE GENOMIC DNA]</scope>
    <source>
        <strain evidence="8">CN10</strain>
    </source>
</reference>
<dbReference type="EMBL" id="LQQU01000011">
    <property type="protein sequence ID" value="KZE33874.1"/>
    <property type="molecule type" value="Genomic_DNA"/>
</dbReference>
<dbReference type="SUPFAM" id="SSF141868">
    <property type="entry name" value="EAL domain-like"/>
    <property type="match status" value="1"/>
</dbReference>
<dbReference type="PROSITE" id="PS50113">
    <property type="entry name" value="PAC"/>
    <property type="match status" value="1"/>
</dbReference>
<dbReference type="InterPro" id="IPR035919">
    <property type="entry name" value="EAL_sf"/>
</dbReference>
<dbReference type="InterPro" id="IPR001633">
    <property type="entry name" value="EAL_dom"/>
</dbReference>
<evidence type="ECO:0000256" key="1">
    <source>
        <dbReference type="PROSITE-ProRule" id="PRU00703"/>
    </source>
</evidence>
<dbReference type="PROSITE" id="PS50112">
    <property type="entry name" value="PAS"/>
    <property type="match status" value="1"/>
</dbReference>
<feature type="domain" description="EAL" evidence="4">
    <location>
        <begin position="578"/>
        <end position="833"/>
    </location>
</feature>
<dbReference type="Gene3D" id="3.10.580.10">
    <property type="entry name" value="CBS-domain"/>
    <property type="match status" value="2"/>
</dbReference>
<evidence type="ECO:0000259" key="2">
    <source>
        <dbReference type="PROSITE" id="PS50112"/>
    </source>
</evidence>
<dbReference type="SUPFAM" id="SSF55785">
    <property type="entry name" value="PYP-like sensor domain (PAS domain)"/>
    <property type="match status" value="1"/>
</dbReference>
<dbReference type="PANTHER" id="PTHR44757:SF2">
    <property type="entry name" value="BIOFILM ARCHITECTURE MAINTENANCE PROTEIN MBAA"/>
    <property type="match status" value="1"/>
</dbReference>
<dbReference type="PANTHER" id="PTHR44757">
    <property type="entry name" value="DIGUANYLATE CYCLASE DGCP"/>
    <property type="match status" value="1"/>
</dbReference>
<dbReference type="CDD" id="cd00130">
    <property type="entry name" value="PAS"/>
    <property type="match status" value="1"/>
</dbReference>
<comment type="caution">
    <text evidence="7">The sequence shown here is derived from an EMBL/GenBank/DDBJ whole genome shotgun (WGS) entry which is preliminary data.</text>
</comment>
<dbReference type="SUPFAM" id="SSF55073">
    <property type="entry name" value="Nucleotide cyclase"/>
    <property type="match status" value="1"/>
</dbReference>
<dbReference type="SMART" id="SM00116">
    <property type="entry name" value="CBS"/>
    <property type="match status" value="4"/>
</dbReference>
<feature type="domain" description="PAS" evidence="2">
    <location>
        <begin position="279"/>
        <end position="325"/>
    </location>
</feature>
<dbReference type="InterPro" id="IPR035965">
    <property type="entry name" value="PAS-like_dom_sf"/>
</dbReference>
<feature type="domain" description="PAC" evidence="3">
    <location>
        <begin position="352"/>
        <end position="404"/>
    </location>
</feature>
<accession>A0A165FQ52</accession>
<evidence type="ECO:0000259" key="4">
    <source>
        <dbReference type="PROSITE" id="PS50883"/>
    </source>
</evidence>
<sequence>MSPLLQPIEQIASADILACTPDTPLNEAARRMAEQRRAAIVVLGDDGRALGIWTEADALRLDPGDTARLACPVSEWMSRSVLTLAADTSIHDATSLFRARGLRHALVERDGRYVGFVSLSDIVLNQGAESFLSVRRLDSLAVAPPLLLDGAVPVREALAVLRERRFDALVVCCADGGYGMFTLRDVLFLLAEPCAQEATLETLCSRPLLAVPGATSLLQARQLLAERQIRHLALRAPDGSICGVVGFADILAGIEQEFLLELHTALKERDAALLRSRQSLRLADKVFESTLEGILITDGDGTILSVNPAFTRITGYTADEAVGQTPALLKSGKQSPDFYRELWSTLKRDGQWQGEVVNRRKNGLLYTEHLSITAISDENDALGHYVAVFSDITRRKQAEERLHFLANHDALTGLPNRTLFLERLAEAIAAAQAGKERLALFFVDLDRFKLVNDTLGHAAGDELLARIGADLREAMPEGATVARLSGDEFTVLIPGIAGVEDAARHAQRVLEAVADETELAGEEVFVTASVGVSLYPDDGVAPETLLTHADTAMYRAKERGKNTFQFYTAELNVRAIERLKLEYALRRALAQDEFELWYQPKVSLATGAPVGAEALLRWRHPELGMVSPAQFIPIAEESALIGAIGEWVLATACRDTRRWVAEGLFAGRMAVNLSGRQLKLGGLVDTVRAALADSGLESDYLELEVTESVAMDDADGGQVGMLDELRALGVQLSIDDFGTGYSSLAYLKRLPVQVLKIDRSFIADLSHDKDDAAITTAIVSIAKSLGLAVVAEGVEEVAQRDFLAALGCDAAQGYLFGKPMPAAHFEAYLAAQRR</sequence>
<dbReference type="InterPro" id="IPR000700">
    <property type="entry name" value="PAS-assoc_C"/>
</dbReference>
<evidence type="ECO:0000313" key="8">
    <source>
        <dbReference type="Proteomes" id="UP000076625"/>
    </source>
</evidence>
<dbReference type="InterPro" id="IPR000014">
    <property type="entry name" value="PAS"/>
</dbReference>
<feature type="domain" description="CBS" evidence="6">
    <location>
        <begin position="12"/>
        <end position="68"/>
    </location>
</feature>
<dbReference type="Pfam" id="PF00563">
    <property type="entry name" value="EAL"/>
    <property type="match status" value="1"/>
</dbReference>
<dbReference type="PROSITE" id="PS50887">
    <property type="entry name" value="GGDEF"/>
    <property type="match status" value="1"/>
</dbReference>
<dbReference type="InterPro" id="IPR001610">
    <property type="entry name" value="PAC"/>
</dbReference>
<dbReference type="AlphaFoldDB" id="A0A165FQ52"/>
<dbReference type="CDD" id="cd01948">
    <property type="entry name" value="EAL"/>
    <property type="match status" value="1"/>
</dbReference>
<keyword evidence="8" id="KW-1185">Reference proteome</keyword>
<dbReference type="SMART" id="SM00267">
    <property type="entry name" value="GGDEF"/>
    <property type="match status" value="1"/>
</dbReference>
<dbReference type="Gene3D" id="3.30.450.20">
    <property type="entry name" value="PAS domain"/>
    <property type="match status" value="1"/>
</dbReference>
<dbReference type="PROSITE" id="PS50883">
    <property type="entry name" value="EAL"/>
    <property type="match status" value="1"/>
</dbReference>
<feature type="domain" description="GGDEF" evidence="5">
    <location>
        <begin position="436"/>
        <end position="569"/>
    </location>
</feature>
<dbReference type="SMART" id="SM00086">
    <property type="entry name" value="PAC"/>
    <property type="match status" value="1"/>
</dbReference>
<name>A0A165FQ52_9NEIS</name>
<dbReference type="InterPro" id="IPR043128">
    <property type="entry name" value="Rev_trsase/Diguanyl_cyclase"/>
</dbReference>
<evidence type="ECO:0000313" key="7">
    <source>
        <dbReference type="EMBL" id="KZE33874.1"/>
    </source>
</evidence>
<dbReference type="Gene3D" id="3.30.70.270">
    <property type="match status" value="1"/>
</dbReference>
<dbReference type="Pfam" id="PF13426">
    <property type="entry name" value="PAS_9"/>
    <property type="match status" value="1"/>
</dbReference>
<organism evidence="7 8">
    <name type="scientific">Crenobacter luteus</name>
    <dbReference type="NCBI Taxonomy" id="1452487"/>
    <lineage>
        <taxon>Bacteria</taxon>
        <taxon>Pseudomonadati</taxon>
        <taxon>Pseudomonadota</taxon>
        <taxon>Betaproteobacteria</taxon>
        <taxon>Neisseriales</taxon>
        <taxon>Neisseriaceae</taxon>
        <taxon>Crenobacter</taxon>
    </lineage>
</organism>
<feature type="domain" description="CBS" evidence="6">
    <location>
        <begin position="77"/>
        <end position="134"/>
    </location>
</feature>
<dbReference type="PROSITE" id="PS51371">
    <property type="entry name" value="CBS"/>
    <property type="match status" value="2"/>
</dbReference>